<keyword evidence="3" id="KW-1185">Reference proteome</keyword>
<protein>
    <submittedName>
        <fullName evidence="2">Uncharacterized protein</fullName>
    </submittedName>
</protein>
<dbReference type="InterPro" id="IPR053216">
    <property type="entry name" value="Appressorial_penetr-assoc"/>
</dbReference>
<dbReference type="PANTHER" id="PTHR34587:SF2">
    <property type="entry name" value="G-PROTEIN COUPLED RECEPTORS FAMILY 1 PROFILE DOMAIN-CONTAINING PROTEIN"/>
    <property type="match status" value="1"/>
</dbReference>
<feature type="signal peptide" evidence="1">
    <location>
        <begin position="1"/>
        <end position="20"/>
    </location>
</feature>
<evidence type="ECO:0000313" key="3">
    <source>
        <dbReference type="Proteomes" id="UP001302745"/>
    </source>
</evidence>
<dbReference type="AlphaFoldDB" id="A0AAN6VLI1"/>
<comment type="caution">
    <text evidence="2">The sequence shown here is derived from an EMBL/GenBank/DDBJ whole genome shotgun (WGS) entry which is preliminary data.</text>
</comment>
<keyword evidence="1" id="KW-0732">Signal</keyword>
<organism evidence="2 3">
    <name type="scientific">Chaetomidium leptoderma</name>
    <dbReference type="NCBI Taxonomy" id="669021"/>
    <lineage>
        <taxon>Eukaryota</taxon>
        <taxon>Fungi</taxon>
        <taxon>Dikarya</taxon>
        <taxon>Ascomycota</taxon>
        <taxon>Pezizomycotina</taxon>
        <taxon>Sordariomycetes</taxon>
        <taxon>Sordariomycetidae</taxon>
        <taxon>Sordariales</taxon>
        <taxon>Chaetomiaceae</taxon>
        <taxon>Chaetomidium</taxon>
    </lineage>
</organism>
<dbReference type="EMBL" id="MU856938">
    <property type="protein sequence ID" value="KAK4153509.1"/>
    <property type="molecule type" value="Genomic_DNA"/>
</dbReference>
<dbReference type="Proteomes" id="UP001302745">
    <property type="component" value="Unassembled WGS sequence"/>
</dbReference>
<accession>A0AAN6VLI1</accession>
<evidence type="ECO:0000256" key="1">
    <source>
        <dbReference type="SAM" id="SignalP"/>
    </source>
</evidence>
<feature type="chain" id="PRO_5043006475" evidence="1">
    <location>
        <begin position="21"/>
        <end position="257"/>
    </location>
</feature>
<gene>
    <name evidence="2" type="ORF">C8A00DRAFT_15262</name>
</gene>
<name>A0AAN6VLI1_9PEZI</name>
<dbReference type="PANTHER" id="PTHR34587">
    <property type="entry name" value="VWFA DOMAIN-CONTAINING PROTEIN"/>
    <property type="match status" value="1"/>
</dbReference>
<sequence>MLPLTATSLVLLVSLGFVNGLAIDADAQHHVRVGKKCRTTPRTSCLAHDALQTASLYTGMEEGTPGIRPGLSESSTDAANFINFCAGRTLTNGLQNTAGSCNGIPMGRLPATTNMISSIITSPQPGDRVQPNTTFTVSIQTRHLRAGYLVNPSTNYYTAPQDLDEHGNVIGHCHISIQHIGSLQSLVAPDPTVFAYFKGVDDDGDGNGGLAAEVTGGLPEGVYRVCTMIAARNHQPVAMPVAQRGAQDDCTKFEVGV</sequence>
<reference evidence="2" key="2">
    <citation type="submission" date="2023-05" db="EMBL/GenBank/DDBJ databases">
        <authorList>
            <consortium name="Lawrence Berkeley National Laboratory"/>
            <person name="Steindorff A."/>
            <person name="Hensen N."/>
            <person name="Bonometti L."/>
            <person name="Westerberg I."/>
            <person name="Brannstrom I.O."/>
            <person name="Guillou S."/>
            <person name="Cros-Aarteil S."/>
            <person name="Calhoun S."/>
            <person name="Haridas S."/>
            <person name="Kuo A."/>
            <person name="Mondo S."/>
            <person name="Pangilinan J."/>
            <person name="Riley R."/>
            <person name="Labutti K."/>
            <person name="Andreopoulos B."/>
            <person name="Lipzen A."/>
            <person name="Chen C."/>
            <person name="Yanf M."/>
            <person name="Daum C."/>
            <person name="Ng V."/>
            <person name="Clum A."/>
            <person name="Ohm R."/>
            <person name="Martin F."/>
            <person name="Silar P."/>
            <person name="Natvig D."/>
            <person name="Lalanne C."/>
            <person name="Gautier V."/>
            <person name="Ament-Velasquez S.L."/>
            <person name="Kruys A."/>
            <person name="Hutchinson M.I."/>
            <person name="Powell A.J."/>
            <person name="Barry K."/>
            <person name="Miller A.N."/>
            <person name="Grigoriev I.V."/>
            <person name="Debuchy R."/>
            <person name="Gladieux P."/>
            <person name="Thoren M.H."/>
            <person name="Johannesson H."/>
        </authorList>
    </citation>
    <scope>NUCLEOTIDE SEQUENCE</scope>
    <source>
        <strain evidence="2">CBS 538.74</strain>
    </source>
</reference>
<reference evidence="2" key="1">
    <citation type="journal article" date="2023" name="Mol. Phylogenet. Evol.">
        <title>Genome-scale phylogeny and comparative genomics of the fungal order Sordariales.</title>
        <authorList>
            <person name="Hensen N."/>
            <person name="Bonometti L."/>
            <person name="Westerberg I."/>
            <person name="Brannstrom I.O."/>
            <person name="Guillou S."/>
            <person name="Cros-Aarteil S."/>
            <person name="Calhoun S."/>
            <person name="Haridas S."/>
            <person name="Kuo A."/>
            <person name="Mondo S."/>
            <person name="Pangilinan J."/>
            <person name="Riley R."/>
            <person name="LaButti K."/>
            <person name="Andreopoulos B."/>
            <person name="Lipzen A."/>
            <person name="Chen C."/>
            <person name="Yan M."/>
            <person name="Daum C."/>
            <person name="Ng V."/>
            <person name="Clum A."/>
            <person name="Steindorff A."/>
            <person name="Ohm R.A."/>
            <person name="Martin F."/>
            <person name="Silar P."/>
            <person name="Natvig D.O."/>
            <person name="Lalanne C."/>
            <person name="Gautier V."/>
            <person name="Ament-Velasquez S.L."/>
            <person name="Kruys A."/>
            <person name="Hutchinson M.I."/>
            <person name="Powell A.J."/>
            <person name="Barry K."/>
            <person name="Miller A.N."/>
            <person name="Grigoriev I.V."/>
            <person name="Debuchy R."/>
            <person name="Gladieux P."/>
            <person name="Hiltunen Thoren M."/>
            <person name="Johannesson H."/>
        </authorList>
    </citation>
    <scope>NUCLEOTIDE SEQUENCE</scope>
    <source>
        <strain evidence="2">CBS 538.74</strain>
    </source>
</reference>
<evidence type="ECO:0000313" key="2">
    <source>
        <dbReference type="EMBL" id="KAK4153509.1"/>
    </source>
</evidence>
<proteinExistence type="predicted"/>